<dbReference type="EMBL" id="CAJNOK010046700">
    <property type="protein sequence ID" value="CAF1584428.1"/>
    <property type="molecule type" value="Genomic_DNA"/>
</dbReference>
<sequence>MEIERLVNIAFSTSQSFPSLMNNYMDVIRYLKQELLKHYTTEEFIIIIGGTNSFNFDIDYGEYMAVVQQNNYKVLVYSTKRNLSSITKTDTHDADSETLIHW</sequence>
<protein>
    <submittedName>
        <fullName evidence="2">Uncharacterized protein</fullName>
    </submittedName>
</protein>
<evidence type="ECO:0000313" key="1">
    <source>
        <dbReference type="EMBL" id="CAF1584428.1"/>
    </source>
</evidence>
<evidence type="ECO:0000313" key="3">
    <source>
        <dbReference type="Proteomes" id="UP000682733"/>
    </source>
</evidence>
<evidence type="ECO:0000313" key="2">
    <source>
        <dbReference type="EMBL" id="CAF4385085.1"/>
    </source>
</evidence>
<dbReference type="Proteomes" id="UP000682733">
    <property type="component" value="Unassembled WGS sequence"/>
</dbReference>
<organism evidence="2 3">
    <name type="scientific">Didymodactylos carnosus</name>
    <dbReference type="NCBI Taxonomy" id="1234261"/>
    <lineage>
        <taxon>Eukaryota</taxon>
        <taxon>Metazoa</taxon>
        <taxon>Spiralia</taxon>
        <taxon>Gnathifera</taxon>
        <taxon>Rotifera</taxon>
        <taxon>Eurotatoria</taxon>
        <taxon>Bdelloidea</taxon>
        <taxon>Philodinida</taxon>
        <taxon>Philodinidae</taxon>
        <taxon>Didymodactylos</taxon>
    </lineage>
</organism>
<gene>
    <name evidence="1" type="ORF">OVA965_LOCUS41162</name>
    <name evidence="2" type="ORF">TMI583_LOCUS42740</name>
</gene>
<name>A0A8S2VCB9_9BILA</name>
<accession>A0A8S2VCB9</accession>
<proteinExistence type="predicted"/>
<dbReference type="Proteomes" id="UP000677228">
    <property type="component" value="Unassembled WGS sequence"/>
</dbReference>
<dbReference type="AlphaFoldDB" id="A0A8S2VCB9"/>
<reference evidence="2" key="1">
    <citation type="submission" date="2021-02" db="EMBL/GenBank/DDBJ databases">
        <authorList>
            <person name="Nowell W R."/>
        </authorList>
    </citation>
    <scope>NUCLEOTIDE SEQUENCE</scope>
</reference>
<dbReference type="EMBL" id="CAJOBA010069893">
    <property type="protein sequence ID" value="CAF4385085.1"/>
    <property type="molecule type" value="Genomic_DNA"/>
</dbReference>
<comment type="caution">
    <text evidence="2">The sequence shown here is derived from an EMBL/GenBank/DDBJ whole genome shotgun (WGS) entry which is preliminary data.</text>
</comment>